<dbReference type="Pfam" id="PF11655">
    <property type="entry name" value="DUF2589"/>
    <property type="match status" value="1"/>
</dbReference>
<accession>A0A6C0E499</accession>
<name>A0A6C0E499_9ZZZZ</name>
<proteinExistence type="predicted"/>
<evidence type="ECO:0008006" key="2">
    <source>
        <dbReference type="Google" id="ProtNLM"/>
    </source>
</evidence>
<evidence type="ECO:0000313" key="1">
    <source>
        <dbReference type="EMBL" id="QHT23874.1"/>
    </source>
</evidence>
<sequence length="221" mass="23152">MAGGIVTNIASSINFNDMLAQPFTAAAAAQATMSGTTIDFINRFCLDQSGNVRTTTMTCNYDDPSGSITATDGSGLKQSKKALTVPLLSLLNVPSLQMNLITVDLAISIDQQTRSDTSNSLAMDASAGLDFSKMAGSGGIFGKMLSGVSASAKVSNTSSDTTSNSSQSKVKYLVHMEAANNPPAGLQTILNWLTSTTNPIAPNRIKENIGYQIPSINDMLR</sequence>
<dbReference type="EMBL" id="MN739735">
    <property type="protein sequence ID" value="QHT23874.1"/>
    <property type="molecule type" value="Genomic_DNA"/>
</dbReference>
<dbReference type="InterPro" id="IPR024510">
    <property type="entry name" value="DUF2589"/>
</dbReference>
<organism evidence="1">
    <name type="scientific">viral metagenome</name>
    <dbReference type="NCBI Taxonomy" id="1070528"/>
    <lineage>
        <taxon>unclassified sequences</taxon>
        <taxon>metagenomes</taxon>
        <taxon>organismal metagenomes</taxon>
    </lineage>
</organism>
<reference evidence="1" key="1">
    <citation type="journal article" date="2020" name="Nature">
        <title>Giant virus diversity and host interactions through global metagenomics.</title>
        <authorList>
            <person name="Schulz F."/>
            <person name="Roux S."/>
            <person name="Paez-Espino D."/>
            <person name="Jungbluth S."/>
            <person name="Walsh D.A."/>
            <person name="Denef V.J."/>
            <person name="McMahon K.D."/>
            <person name="Konstantinidis K.T."/>
            <person name="Eloe-Fadrosh E.A."/>
            <person name="Kyrpides N.C."/>
            <person name="Woyke T."/>
        </authorList>
    </citation>
    <scope>NUCLEOTIDE SEQUENCE</scope>
    <source>
        <strain evidence="1">GVMAG-M-3300023179-132</strain>
    </source>
</reference>
<dbReference type="AlphaFoldDB" id="A0A6C0E499"/>
<protein>
    <recommendedName>
        <fullName evidence="2">DUF2589 domain-containing protein</fullName>
    </recommendedName>
</protein>